<protein>
    <recommendedName>
        <fullName evidence="2 5">Alanine dehydrogenase</fullName>
        <ecNumber evidence="2 5">1.4.1.1</ecNumber>
    </recommendedName>
</protein>
<dbReference type="SMART" id="SM01002">
    <property type="entry name" value="AlaDh_PNT_C"/>
    <property type="match status" value="1"/>
</dbReference>
<organism evidence="12 13">
    <name type="scientific">Tichowtungia aerotolerans</name>
    <dbReference type="NCBI Taxonomy" id="2697043"/>
    <lineage>
        <taxon>Bacteria</taxon>
        <taxon>Pseudomonadati</taxon>
        <taxon>Kiritimatiellota</taxon>
        <taxon>Tichowtungiia</taxon>
        <taxon>Tichowtungiales</taxon>
        <taxon>Tichowtungiaceae</taxon>
        <taxon>Tichowtungia</taxon>
    </lineage>
</organism>
<dbReference type="GO" id="GO:0046872">
    <property type="term" value="F:metal ion binding"/>
    <property type="evidence" value="ECO:0007669"/>
    <property type="project" value="UniProtKB-KW"/>
</dbReference>
<dbReference type="CDD" id="cd05305">
    <property type="entry name" value="L-AlaDH"/>
    <property type="match status" value="1"/>
</dbReference>
<dbReference type="PROSITE" id="PS00837">
    <property type="entry name" value="ALADH_PNT_2"/>
    <property type="match status" value="1"/>
</dbReference>
<dbReference type="InterPro" id="IPR036291">
    <property type="entry name" value="NAD(P)-bd_dom_sf"/>
</dbReference>
<dbReference type="EMBL" id="CP047593">
    <property type="protein sequence ID" value="QHI69472.1"/>
    <property type="molecule type" value="Genomic_DNA"/>
</dbReference>
<feature type="binding site" evidence="7">
    <location>
        <position position="15"/>
    </location>
    <ligand>
        <name>substrate</name>
    </ligand>
</feature>
<dbReference type="GO" id="GO:0005886">
    <property type="term" value="C:plasma membrane"/>
    <property type="evidence" value="ECO:0007669"/>
    <property type="project" value="TreeGrafter"/>
</dbReference>
<dbReference type="PANTHER" id="PTHR42795">
    <property type="entry name" value="ALANINE DEHYDROGENASE"/>
    <property type="match status" value="1"/>
</dbReference>
<feature type="active site" description="Proton donor/acceptor" evidence="6">
    <location>
        <position position="96"/>
    </location>
</feature>
<evidence type="ECO:0000259" key="10">
    <source>
        <dbReference type="SMART" id="SM01002"/>
    </source>
</evidence>
<evidence type="ECO:0000256" key="6">
    <source>
        <dbReference type="PIRSR" id="PIRSR000183-1"/>
    </source>
</evidence>
<comment type="catalytic activity">
    <reaction evidence="5">
        <text>L-alanine + NAD(+) + H2O = pyruvate + NH4(+) + NADH + H(+)</text>
        <dbReference type="Rhea" id="RHEA:18405"/>
        <dbReference type="ChEBI" id="CHEBI:15361"/>
        <dbReference type="ChEBI" id="CHEBI:15377"/>
        <dbReference type="ChEBI" id="CHEBI:15378"/>
        <dbReference type="ChEBI" id="CHEBI:28938"/>
        <dbReference type="ChEBI" id="CHEBI:57540"/>
        <dbReference type="ChEBI" id="CHEBI:57945"/>
        <dbReference type="ChEBI" id="CHEBI:57972"/>
        <dbReference type="EC" id="1.4.1.1"/>
    </reaction>
</comment>
<dbReference type="FunFam" id="3.40.50.720:FF:000049">
    <property type="entry name" value="Alanine dehydrogenase"/>
    <property type="match status" value="1"/>
</dbReference>
<feature type="binding site" evidence="7">
    <location>
        <position position="75"/>
    </location>
    <ligand>
        <name>substrate</name>
    </ligand>
</feature>
<gene>
    <name evidence="12" type="primary">ald</name>
    <name evidence="12" type="ORF">GT409_08395</name>
</gene>
<evidence type="ECO:0000313" key="13">
    <source>
        <dbReference type="Proteomes" id="UP000464954"/>
    </source>
</evidence>
<evidence type="ECO:0000256" key="1">
    <source>
        <dbReference type="ARBA" id="ARBA00005689"/>
    </source>
</evidence>
<evidence type="ECO:0000256" key="2">
    <source>
        <dbReference type="ARBA" id="ARBA00012897"/>
    </source>
</evidence>
<dbReference type="AlphaFoldDB" id="A0A6P1M613"/>
<feature type="binding site" evidence="8">
    <location>
        <begin position="267"/>
        <end position="270"/>
    </location>
    <ligand>
        <name>NAD(+)</name>
        <dbReference type="ChEBI" id="CHEBI:57540"/>
    </ligand>
</feature>
<dbReference type="InterPro" id="IPR008141">
    <property type="entry name" value="Ala_DH"/>
</dbReference>
<dbReference type="GO" id="GO:0000286">
    <property type="term" value="F:alanine dehydrogenase activity"/>
    <property type="evidence" value="ECO:0007669"/>
    <property type="project" value="UniProtKB-UniRule"/>
</dbReference>
<sequence>MKIGVPREIKKDEYRTAMLPVGVQLLTQDGHTVLIEKDTGLGSGFTNNEYQQAGAQIVDTAADIYDRADMVVKVKEPQPEEIALLRRNQIVFCYFHFASSRELTFQCLDRGISAVAYETLTDDHGGLPLLTPMSEVAGKMSVQEGAKCLERPVMGRGILLGGVAGVAPANVLVLGGGVVGSNAAHVAAGLGANVTIMDINLDRLRRLDEIMPPNVTTIYCEPHAIEQYALEADLIIGAVLIPGAKAPSLVPRSLVKKMERGAAIVDVCIDQGGCCETSKPTTHSKPVYIVDNVVHYCVTNMPGAVGRTSSHALCNATLAWCRELAGLGLDGFLAKGPGRAAALNMRDGRITCPAVANAFD</sequence>
<evidence type="ECO:0000256" key="3">
    <source>
        <dbReference type="ARBA" id="ARBA00023002"/>
    </source>
</evidence>
<dbReference type="SUPFAM" id="SSF51735">
    <property type="entry name" value="NAD(P)-binding Rossmann-fold domains"/>
    <property type="match status" value="1"/>
</dbReference>
<name>A0A6P1M613_9BACT</name>
<dbReference type="SUPFAM" id="SSF52283">
    <property type="entry name" value="Formate/glycerate dehydrogenase catalytic domain-like"/>
    <property type="match status" value="1"/>
</dbReference>
<dbReference type="NCBIfam" id="TIGR00518">
    <property type="entry name" value="alaDH"/>
    <property type="match status" value="1"/>
</dbReference>
<dbReference type="Pfam" id="PF01262">
    <property type="entry name" value="AlaDh_PNT_C"/>
    <property type="match status" value="1"/>
</dbReference>
<evidence type="ECO:0000256" key="4">
    <source>
        <dbReference type="ARBA" id="ARBA00023027"/>
    </source>
</evidence>
<dbReference type="InterPro" id="IPR007698">
    <property type="entry name" value="AlaDH/PNT_NAD(H)-bd"/>
</dbReference>
<feature type="binding site" evidence="8">
    <location>
        <begin position="239"/>
        <end position="240"/>
    </location>
    <ligand>
        <name>NAD(+)</name>
        <dbReference type="ChEBI" id="CHEBI:57540"/>
    </ligand>
</feature>
<dbReference type="PANTHER" id="PTHR42795:SF1">
    <property type="entry name" value="ALANINE DEHYDROGENASE"/>
    <property type="match status" value="1"/>
</dbReference>
<feature type="binding site" evidence="8">
    <location>
        <begin position="298"/>
        <end position="301"/>
    </location>
    <ligand>
        <name>NAD(+)</name>
        <dbReference type="ChEBI" id="CHEBI:57540"/>
    </ligand>
</feature>
<keyword evidence="13" id="KW-1185">Reference proteome</keyword>
<dbReference type="SMART" id="SM01003">
    <property type="entry name" value="AlaDh_PNT_N"/>
    <property type="match status" value="1"/>
</dbReference>
<dbReference type="KEGG" id="taer:GT409_08395"/>
<reference evidence="12 13" key="1">
    <citation type="submission" date="2020-01" db="EMBL/GenBank/DDBJ databases">
        <title>Ponticoccus aerotolerans gen. nov., sp. nov., an anaerobic bacterium and proposal of Ponticoccusceae fam. nov., Ponticoccusles ord. nov. and Ponticoccuse classis nov. in the phylum Kiritimatiellaeota.</title>
        <authorList>
            <person name="Zhou L.Y."/>
            <person name="Du Z.J."/>
        </authorList>
    </citation>
    <scope>NUCLEOTIDE SEQUENCE [LARGE SCALE GENOMIC DNA]</scope>
    <source>
        <strain evidence="12 13">S-5007</strain>
    </source>
</reference>
<evidence type="ECO:0000259" key="11">
    <source>
        <dbReference type="SMART" id="SM01003"/>
    </source>
</evidence>
<evidence type="ECO:0000313" key="12">
    <source>
        <dbReference type="EMBL" id="QHI69472.1"/>
    </source>
</evidence>
<feature type="binding site" evidence="9">
    <location>
        <position position="323"/>
    </location>
    <ligand>
        <name>Mg(2+)</name>
        <dbReference type="ChEBI" id="CHEBI:18420"/>
    </ligand>
</feature>
<feature type="active site" description="Proton donor/acceptor" evidence="6">
    <location>
        <position position="270"/>
    </location>
</feature>
<accession>A0A6P1M613</accession>
<keyword evidence="3 5" id="KW-0560">Oxidoreductase</keyword>
<feature type="binding site" evidence="8">
    <location>
        <position position="203"/>
    </location>
    <ligand>
        <name>NAD(+)</name>
        <dbReference type="ChEBI" id="CHEBI:57540"/>
    </ligand>
</feature>
<feature type="domain" description="Alanine dehydrogenase/pyridine nucleotide transhydrogenase NAD(H)-binding" evidence="10">
    <location>
        <begin position="149"/>
        <end position="297"/>
    </location>
</feature>
<dbReference type="InterPro" id="IPR007886">
    <property type="entry name" value="AlaDH/PNT_N"/>
</dbReference>
<evidence type="ECO:0000256" key="8">
    <source>
        <dbReference type="PIRSR" id="PIRSR000183-3"/>
    </source>
</evidence>
<keyword evidence="8" id="KW-0547">Nucleotide-binding</keyword>
<dbReference type="PIRSF" id="PIRSF000183">
    <property type="entry name" value="Alanine_dh"/>
    <property type="match status" value="1"/>
</dbReference>
<comment type="cofactor">
    <cofactor evidence="9">
        <name>Mg(2+)</name>
        <dbReference type="ChEBI" id="CHEBI:18420"/>
    </cofactor>
    <text evidence="9">Binds 1 Mg(2+) ion per subunit.</text>
</comment>
<evidence type="ECO:0000256" key="7">
    <source>
        <dbReference type="PIRSR" id="PIRSR000183-2"/>
    </source>
</evidence>
<feature type="domain" description="Alanine dehydrogenase/pyridine nucleotide transhydrogenase N-terminal" evidence="11">
    <location>
        <begin position="4"/>
        <end position="137"/>
    </location>
</feature>
<proteinExistence type="inferred from homology"/>
<keyword evidence="9" id="KW-0460">Magnesium</keyword>
<dbReference type="Pfam" id="PF05222">
    <property type="entry name" value="AlaDh_PNT_N"/>
    <property type="match status" value="1"/>
</dbReference>
<dbReference type="InterPro" id="IPR008143">
    <property type="entry name" value="Ala_DH/PNT_CS2"/>
</dbReference>
<keyword evidence="4 5" id="KW-0520">NAD</keyword>
<evidence type="ECO:0000256" key="9">
    <source>
        <dbReference type="PIRSR" id="PIRSR000183-4"/>
    </source>
</evidence>
<feature type="binding site" evidence="8">
    <location>
        <position position="198"/>
    </location>
    <ligand>
        <name>NAD(+)</name>
        <dbReference type="ChEBI" id="CHEBI:57540"/>
    </ligand>
</feature>
<dbReference type="Gene3D" id="3.40.50.720">
    <property type="entry name" value="NAD(P)-binding Rossmann-like Domain"/>
    <property type="match status" value="2"/>
</dbReference>
<comment type="similarity">
    <text evidence="1 5">Belongs to the AlaDH/PNT family.</text>
</comment>
<dbReference type="Proteomes" id="UP000464954">
    <property type="component" value="Chromosome"/>
</dbReference>
<dbReference type="RefSeq" id="WP_160628654.1">
    <property type="nucleotide sequence ID" value="NZ_CP047593.1"/>
</dbReference>
<dbReference type="GO" id="GO:0042853">
    <property type="term" value="P:L-alanine catabolic process"/>
    <property type="evidence" value="ECO:0007669"/>
    <property type="project" value="InterPro"/>
</dbReference>
<dbReference type="GO" id="GO:0000166">
    <property type="term" value="F:nucleotide binding"/>
    <property type="evidence" value="ECO:0007669"/>
    <property type="project" value="UniProtKB-KW"/>
</dbReference>
<dbReference type="EC" id="1.4.1.1" evidence="2 5"/>
<keyword evidence="9" id="KW-0479">Metal-binding</keyword>
<feature type="binding site" evidence="8">
    <location>
        <position position="134"/>
    </location>
    <ligand>
        <name>NAD(+)</name>
        <dbReference type="ChEBI" id="CHEBI:57540"/>
    </ligand>
</feature>
<evidence type="ECO:0000256" key="5">
    <source>
        <dbReference type="PIRNR" id="PIRNR000183"/>
    </source>
</evidence>